<organism evidence="2 3">
    <name type="scientific">Aristolochia fimbriata</name>
    <name type="common">White veined hardy Dutchman's pipe vine</name>
    <dbReference type="NCBI Taxonomy" id="158543"/>
    <lineage>
        <taxon>Eukaryota</taxon>
        <taxon>Viridiplantae</taxon>
        <taxon>Streptophyta</taxon>
        <taxon>Embryophyta</taxon>
        <taxon>Tracheophyta</taxon>
        <taxon>Spermatophyta</taxon>
        <taxon>Magnoliopsida</taxon>
        <taxon>Magnoliidae</taxon>
        <taxon>Piperales</taxon>
        <taxon>Aristolochiaceae</taxon>
        <taxon>Aristolochia</taxon>
    </lineage>
</organism>
<dbReference type="AlphaFoldDB" id="A0AAV7DZT8"/>
<feature type="compositionally biased region" description="Basic and acidic residues" evidence="1">
    <location>
        <begin position="191"/>
        <end position="202"/>
    </location>
</feature>
<dbReference type="EMBL" id="JAINDJ010000007">
    <property type="protein sequence ID" value="KAG9442170.1"/>
    <property type="molecule type" value="Genomic_DNA"/>
</dbReference>
<evidence type="ECO:0000256" key="1">
    <source>
        <dbReference type="SAM" id="MobiDB-lite"/>
    </source>
</evidence>
<feature type="region of interest" description="Disordered" evidence="1">
    <location>
        <begin position="112"/>
        <end position="155"/>
    </location>
</feature>
<evidence type="ECO:0000313" key="2">
    <source>
        <dbReference type="EMBL" id="KAG9442170.1"/>
    </source>
</evidence>
<feature type="compositionally biased region" description="Basic and acidic residues" evidence="1">
    <location>
        <begin position="210"/>
        <end position="234"/>
    </location>
</feature>
<feature type="compositionally biased region" description="Basic and acidic residues" evidence="1">
    <location>
        <begin position="12"/>
        <end position="21"/>
    </location>
</feature>
<gene>
    <name evidence="2" type="ORF">H6P81_018024</name>
</gene>
<sequence length="251" mass="28908">MMKVATGAASRDGSHAAENARRRSHHTRVATEKRSRGRARDGRGYTTLSPEKRIAQRSARRKSRCTFAKAEDRAAECAMEITLHHRRRKWSRYTVAGEDGRTKIRMHVSAIEAKADTRSRGRLTRRSKLSRDEGRAERQSPKGCTRSYNKDRDGKSQLVRLTMMHRAARGFAVHARNKKQRNKAYLSPQQRNHDAVKSKTAETLEAMGEVEPKGEEYRRRSRSLKDRSRREESRGRKKLRDCLPWEGGESP</sequence>
<name>A0AAV7DZT8_ARIFI</name>
<comment type="caution">
    <text evidence="2">The sequence shown here is derived from an EMBL/GenBank/DDBJ whole genome shotgun (WGS) entry which is preliminary data.</text>
</comment>
<feature type="compositionally biased region" description="Basic and acidic residues" evidence="1">
    <location>
        <begin position="129"/>
        <end position="140"/>
    </location>
</feature>
<accession>A0AAV7DZT8</accession>
<keyword evidence="3" id="KW-1185">Reference proteome</keyword>
<dbReference type="Proteomes" id="UP000825729">
    <property type="component" value="Unassembled WGS sequence"/>
</dbReference>
<protein>
    <submittedName>
        <fullName evidence="2">Uncharacterized protein</fullName>
    </submittedName>
</protein>
<feature type="region of interest" description="Disordered" evidence="1">
    <location>
        <begin position="1"/>
        <end position="62"/>
    </location>
</feature>
<reference evidence="2 3" key="1">
    <citation type="submission" date="2021-07" db="EMBL/GenBank/DDBJ databases">
        <title>The Aristolochia fimbriata genome: insights into angiosperm evolution, floral development and chemical biosynthesis.</title>
        <authorList>
            <person name="Jiao Y."/>
        </authorList>
    </citation>
    <scope>NUCLEOTIDE SEQUENCE [LARGE SCALE GENOMIC DNA]</scope>
    <source>
        <strain evidence="2">IBCAS-2021</strain>
        <tissue evidence="2">Leaf</tissue>
    </source>
</reference>
<evidence type="ECO:0000313" key="3">
    <source>
        <dbReference type="Proteomes" id="UP000825729"/>
    </source>
</evidence>
<proteinExistence type="predicted"/>
<feature type="compositionally biased region" description="Basic and acidic residues" evidence="1">
    <location>
        <begin position="29"/>
        <end position="43"/>
    </location>
</feature>
<feature type="region of interest" description="Disordered" evidence="1">
    <location>
        <begin position="175"/>
        <end position="251"/>
    </location>
</feature>